<dbReference type="Proteomes" id="UP000230605">
    <property type="component" value="Chromosome 4"/>
</dbReference>
<protein>
    <recommendedName>
        <fullName evidence="1">Heterokaryon incompatibility domain-containing protein</fullName>
    </recommendedName>
</protein>
<name>A0A2G5HKP2_CERBT</name>
<evidence type="ECO:0000313" key="4">
    <source>
        <dbReference type="Proteomes" id="UP000230605"/>
    </source>
</evidence>
<sequence>MSSLCDICSDLDVRRLLTSPDSNEETELGSLEEIEERSEQCELCKVILSAIRYGPWAYRGKLGEEDGFVLVPLWTVALQCKSGENEDPIRAYRLHIYTNEFEDAGDVMLDAEDSFRIKRPGIGYGRRVAPETISYDVVKHWISTCEKSHGECNATYRSVQAVQQLPEQSLLIDVKRHCLVQAPQDANYAALSYKWGDAKQYLTLQQEFPDLQIEGALTSRSLPSTVRDAITLTREIGLDYVWVDALCIIQDSPTHKAAQIGQMHLVYGCATVTIVAASSADANDGMVGVSGKPRDIVQASTTIDGLRLFPRTCFLGRIMNGSEYNTRAWTYQESSLARRILYVTSRGVSMLCCTTLFSEEIKLENDACDTRDCQKHSLNMATEQRNVWREFIGKQRKQKSTSGCTEACKMRVRQSYNESRLPNLPKPTHTAETKDWSGTYFSACEDCLAFNRRSEAEWLMYLDAVRSYTHRQMRFESDRLPAFAGIAGILADQYDTKFLFGLPEKYLELALLWAPRKQLSQPCRRDGLRGIPTWSWASHEISAGYSGDNWLTTEVDWYRAHGDGIKPVHSLKTYGTHALLRKDFHKPVNLLDLKNHGLLPLDDTALYGWVQSSSDFFLKDLQVHTADQKPVTSALGYVRFSDVPPKYDLDYQPVEVILLSRSYHTPIQNVYDENWDLQPHTINLIVVERDGNAVKRLAKADINDVKAWKDAKKEWKLVKFI</sequence>
<dbReference type="Pfam" id="PF06985">
    <property type="entry name" value="HET"/>
    <property type="match status" value="1"/>
</dbReference>
<dbReference type="EMBL" id="CP134187">
    <property type="protein sequence ID" value="WPB01251.1"/>
    <property type="molecule type" value="Genomic_DNA"/>
</dbReference>
<evidence type="ECO:0000313" key="5">
    <source>
        <dbReference type="Proteomes" id="UP001302367"/>
    </source>
</evidence>
<dbReference type="EMBL" id="LKMD01000105">
    <property type="protein sequence ID" value="PIA93109.1"/>
    <property type="molecule type" value="Genomic_DNA"/>
</dbReference>
<organism evidence="2 4">
    <name type="scientific">Cercospora beticola</name>
    <name type="common">Sugarbeet leaf spot fungus</name>
    <dbReference type="NCBI Taxonomy" id="122368"/>
    <lineage>
        <taxon>Eukaryota</taxon>
        <taxon>Fungi</taxon>
        <taxon>Dikarya</taxon>
        <taxon>Ascomycota</taxon>
        <taxon>Pezizomycotina</taxon>
        <taxon>Dothideomycetes</taxon>
        <taxon>Dothideomycetidae</taxon>
        <taxon>Mycosphaerellales</taxon>
        <taxon>Mycosphaerellaceae</taxon>
        <taxon>Cercospora</taxon>
    </lineage>
</organism>
<dbReference type="OrthoDB" id="3649769at2759"/>
<accession>A0A2G5HKP2</accession>
<dbReference type="PANTHER" id="PTHR33112">
    <property type="entry name" value="DOMAIN PROTEIN, PUTATIVE-RELATED"/>
    <property type="match status" value="1"/>
</dbReference>
<evidence type="ECO:0000313" key="2">
    <source>
        <dbReference type="EMBL" id="PIA93109.1"/>
    </source>
</evidence>
<dbReference type="Proteomes" id="UP001302367">
    <property type="component" value="Chromosome 4"/>
</dbReference>
<dbReference type="AlphaFoldDB" id="A0A2G5HKP2"/>
<dbReference type="InterPro" id="IPR010730">
    <property type="entry name" value="HET"/>
</dbReference>
<keyword evidence="5" id="KW-1185">Reference proteome</keyword>
<proteinExistence type="predicted"/>
<evidence type="ECO:0000313" key="3">
    <source>
        <dbReference type="EMBL" id="WPB01251.1"/>
    </source>
</evidence>
<evidence type="ECO:0000259" key="1">
    <source>
        <dbReference type="Pfam" id="PF06985"/>
    </source>
</evidence>
<gene>
    <name evidence="2" type="ORF">CB0940_04041</name>
    <name evidence="3" type="ORF">RHO25_005874</name>
</gene>
<dbReference type="PANTHER" id="PTHR33112:SF12">
    <property type="entry name" value="HETEROKARYON INCOMPATIBILITY DOMAIN-CONTAINING PROTEIN"/>
    <property type="match status" value="1"/>
</dbReference>
<reference evidence="2 4" key="1">
    <citation type="submission" date="2015-10" db="EMBL/GenBank/DDBJ databases">
        <title>The cercosporin biosynthetic gene cluster was horizontally transferred to several fungal lineages and shown to be expanded in Cercospora beticola based on microsynteny with recipient genomes.</title>
        <authorList>
            <person name="De Jonge R."/>
            <person name="Ebert M.K."/>
            <person name="Suttle J.C."/>
            <person name="Jurick Ii W.M."/>
            <person name="Secor G.A."/>
            <person name="Thomma B.P."/>
            <person name="Van De Peer Y."/>
            <person name="Bolton M.D."/>
        </authorList>
    </citation>
    <scope>NUCLEOTIDE SEQUENCE [LARGE SCALE GENOMIC DNA]</scope>
    <source>
        <strain evidence="2 4">09-40</strain>
    </source>
</reference>
<reference evidence="3 5" key="2">
    <citation type="submission" date="2023-09" db="EMBL/GenBank/DDBJ databases">
        <title>Complete-Gapless Cercospora beticola genome.</title>
        <authorList>
            <person name="Wyatt N.A."/>
            <person name="Spanner R.E."/>
            <person name="Bolton M.D."/>
        </authorList>
    </citation>
    <scope>NUCLEOTIDE SEQUENCE [LARGE SCALE GENOMIC DNA]</scope>
    <source>
        <strain evidence="3">Cb09-40</strain>
    </source>
</reference>
<feature type="domain" description="Heterokaryon incompatibility" evidence="1">
    <location>
        <begin position="188"/>
        <end position="333"/>
    </location>
</feature>